<keyword evidence="2" id="KW-0378">Hydrolase</keyword>
<evidence type="ECO:0000313" key="2">
    <source>
        <dbReference type="EMBL" id="MBD8107787.1"/>
    </source>
</evidence>
<keyword evidence="5" id="KW-1185">Reference proteome</keyword>
<dbReference type="Proteomes" id="UP000661012">
    <property type="component" value="Unassembled WGS sequence"/>
</dbReference>
<dbReference type="InterPro" id="IPR036034">
    <property type="entry name" value="PDZ_sf"/>
</dbReference>
<protein>
    <submittedName>
        <fullName evidence="2">Aspartyl protease family protein</fullName>
    </submittedName>
</protein>
<dbReference type="RefSeq" id="WP_062747687.1">
    <property type="nucleotide sequence ID" value="NZ_CP082141.1"/>
</dbReference>
<evidence type="ECO:0000313" key="5">
    <source>
        <dbReference type="Proteomes" id="UP000661012"/>
    </source>
</evidence>
<dbReference type="Gene3D" id="2.40.70.10">
    <property type="entry name" value="Acid Proteases"/>
    <property type="match status" value="1"/>
</dbReference>
<dbReference type="AlphaFoldDB" id="A0A4U3F9X1"/>
<dbReference type="Proteomes" id="UP000306393">
    <property type="component" value="Unassembled WGS sequence"/>
</dbReference>
<evidence type="ECO:0000256" key="1">
    <source>
        <dbReference type="SAM" id="SignalP"/>
    </source>
</evidence>
<evidence type="ECO:0000313" key="3">
    <source>
        <dbReference type="EMBL" id="TKJ90418.1"/>
    </source>
</evidence>
<dbReference type="Gene3D" id="2.30.42.10">
    <property type="match status" value="1"/>
</dbReference>
<comment type="caution">
    <text evidence="3">The sequence shown here is derived from an EMBL/GenBank/DDBJ whole genome shotgun (WGS) entry which is preliminary data.</text>
</comment>
<dbReference type="EMBL" id="JACYNN010000011">
    <property type="protein sequence ID" value="MBD8107787.1"/>
    <property type="molecule type" value="Genomic_DNA"/>
</dbReference>
<accession>A0A4U3F9X1</accession>
<dbReference type="EMBL" id="QGAC01000009">
    <property type="protein sequence ID" value="TKJ90418.1"/>
    <property type="molecule type" value="Genomic_DNA"/>
</dbReference>
<feature type="chain" id="PRO_5020529942" evidence="1">
    <location>
        <begin position="24"/>
        <end position="395"/>
    </location>
</feature>
<keyword evidence="1" id="KW-0732">Signal</keyword>
<dbReference type="OrthoDB" id="5580718at2"/>
<evidence type="ECO:0000313" key="4">
    <source>
        <dbReference type="Proteomes" id="UP000306393"/>
    </source>
</evidence>
<dbReference type="GeneID" id="67474812"/>
<dbReference type="GO" id="GO:0006508">
    <property type="term" value="P:proteolysis"/>
    <property type="evidence" value="ECO:0007669"/>
    <property type="project" value="UniProtKB-KW"/>
</dbReference>
<gene>
    <name evidence="3" type="ORF">EpCFBP13511_11145</name>
    <name evidence="2" type="ORF">IFT93_15405</name>
</gene>
<reference evidence="2 5" key="2">
    <citation type="journal article" date="2020" name="FEMS Microbiol. Ecol.">
        <title>Temporal dynamics of bacterial communities during seed development and maturation.</title>
        <authorList>
            <person name="Chesneau G."/>
            <person name="Torres-Cortes G."/>
            <person name="Briand M."/>
            <person name="Darrasse A."/>
            <person name="Preveaux A."/>
            <person name="Marais C."/>
            <person name="Jacques M.A."/>
            <person name="Shade A."/>
            <person name="Barret M."/>
        </authorList>
    </citation>
    <scope>NUCLEOTIDE SEQUENCE [LARGE SCALE GENOMIC DNA]</scope>
    <source>
        <strain evidence="2 5">CFBP13732</strain>
    </source>
</reference>
<dbReference type="GO" id="GO:0008233">
    <property type="term" value="F:peptidase activity"/>
    <property type="evidence" value="ECO:0007669"/>
    <property type="project" value="UniProtKB-KW"/>
</dbReference>
<sequence>MKYSVWVFTAVAALYIAAFPALADPLRAPVPPSVPLLTASVRPDALIIPVTIRGRLYHFLLDTGMNTLVVDNLLANELTQKEPADQIPLLYQQTLAASIRSASGILHQQGLQVWRPLAIGIGDAVLPATTPWLGADLSALTQANGVNIDGIVGMDVFRQFTWQMDNLTRELTVWQQEPGDLDYPACVPYRDGDAAGPQLVLDYHQRPVHMTLNTGSDYSYIGTELINASRERPESAVLTGINQPALGLGGESVSDGYLLGGLQFNQLPLGNMLVRENKQGALGLGMNFLVRFDRYLFLPDKMLFCYREQHFTRDEPAPLRVLAVRFYGKRVELYSNPADALLPFGLQNGDALLRVNARPVRPEEIHALRHTLADTPAGQLTLKIERRGKVKTIHI</sequence>
<dbReference type="InterPro" id="IPR021109">
    <property type="entry name" value="Peptidase_aspartic_dom_sf"/>
</dbReference>
<name>A0A4U3F9X1_9GAMM</name>
<dbReference type="SUPFAM" id="SSF50156">
    <property type="entry name" value="PDZ domain-like"/>
    <property type="match status" value="1"/>
</dbReference>
<keyword evidence="2" id="KW-0645">Protease</keyword>
<reference evidence="3 4" key="1">
    <citation type="journal article" date="2019" name="Sci. Rep.">
        <title>Differences in resource use lead to coexistence of seed-transmitted microbial populations.</title>
        <authorList>
            <person name="Torres-Cortes G."/>
            <person name="Garcia B.J."/>
            <person name="Compant S."/>
            <person name="Rezki S."/>
            <person name="Jones P."/>
            <person name="Preveaux A."/>
            <person name="Briand M."/>
            <person name="Roulet A."/>
            <person name="Bouchez O."/>
            <person name="Jacobson D."/>
            <person name="Barret M."/>
        </authorList>
    </citation>
    <scope>NUCLEOTIDE SEQUENCE [LARGE SCALE GENOMIC DNA]</scope>
    <source>
        <strain evidence="3 4">CFBP13511</strain>
    </source>
</reference>
<organism evidence="3 4">
    <name type="scientific">Erwinia persicina</name>
    <dbReference type="NCBI Taxonomy" id="55211"/>
    <lineage>
        <taxon>Bacteria</taxon>
        <taxon>Pseudomonadati</taxon>
        <taxon>Pseudomonadota</taxon>
        <taxon>Gammaproteobacteria</taxon>
        <taxon>Enterobacterales</taxon>
        <taxon>Erwiniaceae</taxon>
        <taxon>Erwinia</taxon>
    </lineage>
</organism>
<feature type="signal peptide" evidence="1">
    <location>
        <begin position="1"/>
        <end position="23"/>
    </location>
</feature>
<proteinExistence type="predicted"/>